<keyword evidence="10" id="KW-1185">Reference proteome</keyword>
<dbReference type="SMART" id="SM00645">
    <property type="entry name" value="Pept_C1"/>
    <property type="match status" value="1"/>
</dbReference>
<dbReference type="FunFam" id="2.10.25.160:FF:000002">
    <property type="entry name" value="Cysteine protease 1"/>
    <property type="match status" value="1"/>
</dbReference>
<protein>
    <submittedName>
        <fullName evidence="9">Uncharacterized protein</fullName>
    </submittedName>
</protein>
<dbReference type="GO" id="GO:0006508">
    <property type="term" value="P:proteolysis"/>
    <property type="evidence" value="ECO:0007669"/>
    <property type="project" value="UniProtKB-KW"/>
</dbReference>
<dbReference type="InterPro" id="IPR037277">
    <property type="entry name" value="Granulin_sf"/>
</dbReference>
<dbReference type="GO" id="GO:0008234">
    <property type="term" value="F:cysteine-type peptidase activity"/>
    <property type="evidence" value="ECO:0007669"/>
    <property type="project" value="UniProtKB-KW"/>
</dbReference>
<evidence type="ECO:0000256" key="3">
    <source>
        <dbReference type="ARBA" id="ARBA00022801"/>
    </source>
</evidence>
<dbReference type="CDD" id="cd02248">
    <property type="entry name" value="Peptidase_C1A"/>
    <property type="match status" value="1"/>
</dbReference>
<evidence type="ECO:0000313" key="9">
    <source>
        <dbReference type="EMBL" id="CAL4894357.1"/>
    </source>
</evidence>
<gene>
    <name evidence="9" type="ORF">URODEC1_LOCUS5356</name>
</gene>
<dbReference type="Gene3D" id="3.90.70.10">
    <property type="entry name" value="Cysteine proteinases"/>
    <property type="match status" value="1"/>
</dbReference>
<proteinExistence type="inferred from homology"/>
<dbReference type="Pfam" id="PF00396">
    <property type="entry name" value="Granulin"/>
    <property type="match status" value="1"/>
</dbReference>
<reference evidence="10" key="1">
    <citation type="submission" date="2024-06" db="EMBL/GenBank/DDBJ databases">
        <authorList>
            <person name="Ryan C."/>
        </authorList>
    </citation>
    <scope>NUCLEOTIDE SEQUENCE [LARGE SCALE GENOMIC DNA]</scope>
</reference>
<sequence>MEGINKIKTGSLVSLSEQELIDCDRSYNSGCGGGLMDYAYKFVVKNGGIDTEEDYPYRGADGTCNKNKLKRRVVTIDGYSDVPSNKENLLLQAVAQQPVSVGICGSARAFQLYSQGIFDGPCPTSLDHAVLIVGYGSEGGKDYWIVKNSWGESWGMKGYMHMHRNTGDSSGICGINMMPSFPTKTSPNPPPSPGPGPTKCSLLTYCPEGSTCCCSWRVLGLCLSWSCCGLDNAVCCKGNQYCCPHDYPICDTVRAQCLKANGNFSGIEGIKKQQSFSKVPSWNGLLELMDQ</sequence>
<comment type="similarity">
    <text evidence="1">Belongs to the peptidase C1 family.</text>
</comment>
<dbReference type="InterPro" id="IPR025660">
    <property type="entry name" value="Pept_his_AS"/>
</dbReference>
<dbReference type="EMBL" id="OZ075120">
    <property type="protein sequence ID" value="CAL4894357.1"/>
    <property type="molecule type" value="Genomic_DNA"/>
</dbReference>
<dbReference type="FunFam" id="3.90.70.10:FF:000332">
    <property type="entry name" value="Cathepsin L1"/>
    <property type="match status" value="1"/>
</dbReference>
<keyword evidence="6" id="KW-0325">Glycoprotein</keyword>
<dbReference type="Proteomes" id="UP001497457">
    <property type="component" value="Chromosome 10rd"/>
</dbReference>
<keyword evidence="5" id="KW-1015">Disulfide bond</keyword>
<dbReference type="InterPro" id="IPR013128">
    <property type="entry name" value="Peptidase_C1A"/>
</dbReference>
<keyword evidence="3" id="KW-0378">Hydrolase</keyword>
<evidence type="ECO:0000256" key="1">
    <source>
        <dbReference type="ARBA" id="ARBA00008455"/>
    </source>
</evidence>
<name>A0ABC8VR71_9POAL</name>
<dbReference type="SUPFAM" id="SSF57277">
    <property type="entry name" value="Granulin repeat"/>
    <property type="match status" value="1"/>
</dbReference>
<keyword evidence="2" id="KW-0645">Protease</keyword>
<reference evidence="9 10" key="2">
    <citation type="submission" date="2024-10" db="EMBL/GenBank/DDBJ databases">
        <authorList>
            <person name="Ryan C."/>
        </authorList>
    </citation>
    <scope>NUCLEOTIDE SEQUENCE [LARGE SCALE GENOMIC DNA]</scope>
</reference>
<dbReference type="InterPro" id="IPR025661">
    <property type="entry name" value="Pept_asp_AS"/>
</dbReference>
<evidence type="ECO:0000256" key="6">
    <source>
        <dbReference type="ARBA" id="ARBA00023180"/>
    </source>
</evidence>
<organism evidence="9 10">
    <name type="scientific">Urochloa decumbens</name>
    <dbReference type="NCBI Taxonomy" id="240449"/>
    <lineage>
        <taxon>Eukaryota</taxon>
        <taxon>Viridiplantae</taxon>
        <taxon>Streptophyta</taxon>
        <taxon>Embryophyta</taxon>
        <taxon>Tracheophyta</taxon>
        <taxon>Spermatophyta</taxon>
        <taxon>Magnoliopsida</taxon>
        <taxon>Liliopsida</taxon>
        <taxon>Poales</taxon>
        <taxon>Poaceae</taxon>
        <taxon>PACMAD clade</taxon>
        <taxon>Panicoideae</taxon>
        <taxon>Panicodae</taxon>
        <taxon>Paniceae</taxon>
        <taxon>Melinidinae</taxon>
        <taxon>Urochloa</taxon>
    </lineage>
</organism>
<evidence type="ECO:0000256" key="2">
    <source>
        <dbReference type="ARBA" id="ARBA00022670"/>
    </source>
</evidence>
<evidence type="ECO:0000256" key="4">
    <source>
        <dbReference type="ARBA" id="ARBA00022807"/>
    </source>
</evidence>
<feature type="domain" description="Peptidase C1A papain C-terminal" evidence="8">
    <location>
        <begin position="1"/>
        <end position="183"/>
    </location>
</feature>
<dbReference type="PROSITE" id="PS00640">
    <property type="entry name" value="THIOL_PROTEASE_ASN"/>
    <property type="match status" value="1"/>
</dbReference>
<dbReference type="InterPro" id="IPR000668">
    <property type="entry name" value="Peptidase_C1A_C"/>
</dbReference>
<evidence type="ECO:0000259" key="8">
    <source>
        <dbReference type="SMART" id="SM00645"/>
    </source>
</evidence>
<dbReference type="InterPro" id="IPR039417">
    <property type="entry name" value="Peptidase_C1A_papain-like"/>
</dbReference>
<dbReference type="SMART" id="SM00277">
    <property type="entry name" value="GRAN"/>
    <property type="match status" value="1"/>
</dbReference>
<dbReference type="SUPFAM" id="SSF54001">
    <property type="entry name" value="Cysteine proteinases"/>
    <property type="match status" value="1"/>
</dbReference>
<dbReference type="PROSITE" id="PS00639">
    <property type="entry name" value="THIOL_PROTEASE_HIS"/>
    <property type="match status" value="1"/>
</dbReference>
<dbReference type="Pfam" id="PF00112">
    <property type="entry name" value="Peptidase_C1"/>
    <property type="match status" value="1"/>
</dbReference>
<dbReference type="InterPro" id="IPR000118">
    <property type="entry name" value="Granulin"/>
</dbReference>
<evidence type="ECO:0000313" key="10">
    <source>
        <dbReference type="Proteomes" id="UP001497457"/>
    </source>
</evidence>
<feature type="domain" description="Granulins" evidence="7">
    <location>
        <begin position="200"/>
        <end position="257"/>
    </location>
</feature>
<evidence type="ECO:0000256" key="5">
    <source>
        <dbReference type="ARBA" id="ARBA00023157"/>
    </source>
</evidence>
<dbReference type="Gene3D" id="2.10.25.160">
    <property type="entry name" value="Granulin"/>
    <property type="match status" value="1"/>
</dbReference>
<keyword evidence="4" id="KW-0788">Thiol protease</keyword>
<accession>A0ABC8VR71</accession>
<evidence type="ECO:0000259" key="7">
    <source>
        <dbReference type="SMART" id="SM00277"/>
    </source>
</evidence>
<dbReference type="InterPro" id="IPR038765">
    <property type="entry name" value="Papain-like_cys_pep_sf"/>
</dbReference>
<dbReference type="AlphaFoldDB" id="A0ABC8VR71"/>
<dbReference type="PANTHER" id="PTHR12411">
    <property type="entry name" value="CYSTEINE PROTEASE FAMILY C1-RELATED"/>
    <property type="match status" value="1"/>
</dbReference>